<keyword evidence="2" id="KW-0129">CBS domain</keyword>
<dbReference type="KEGG" id="aqt:FN924_10840"/>
<evidence type="ECO:0000256" key="2">
    <source>
        <dbReference type="PROSITE-ProRule" id="PRU00703"/>
    </source>
</evidence>
<dbReference type="InterPro" id="IPR036388">
    <property type="entry name" value="WH-like_DNA-bd_sf"/>
</dbReference>
<reference evidence="4 5" key="1">
    <citation type="submission" date="2019-07" db="EMBL/GenBank/DDBJ databases">
        <authorList>
            <person name="Li J."/>
        </authorList>
    </citation>
    <scope>NUCLEOTIDE SEQUENCE [LARGE SCALE GENOMIC DNA]</scope>
    <source>
        <strain evidence="4 5">TKL69</strain>
    </source>
</reference>
<dbReference type="PROSITE" id="PS51371">
    <property type="entry name" value="CBS"/>
    <property type="match status" value="2"/>
</dbReference>
<dbReference type="Pfam" id="PF00571">
    <property type="entry name" value="CBS"/>
    <property type="match status" value="2"/>
</dbReference>
<dbReference type="Gene3D" id="1.10.10.10">
    <property type="entry name" value="Winged helix-like DNA-binding domain superfamily/Winged helix DNA-binding domain"/>
    <property type="match status" value="1"/>
</dbReference>
<dbReference type="AlphaFoldDB" id="A0A516KH00"/>
<dbReference type="EMBL" id="CP041666">
    <property type="protein sequence ID" value="QDP40636.1"/>
    <property type="molecule type" value="Genomic_DNA"/>
</dbReference>
<evidence type="ECO:0000313" key="5">
    <source>
        <dbReference type="Proteomes" id="UP000315215"/>
    </source>
</evidence>
<evidence type="ECO:0000256" key="1">
    <source>
        <dbReference type="ARBA" id="ARBA00022737"/>
    </source>
</evidence>
<dbReference type="SUPFAM" id="SSF54631">
    <property type="entry name" value="CBS-domain pair"/>
    <property type="match status" value="1"/>
</dbReference>
<dbReference type="Gene3D" id="3.10.580.10">
    <property type="entry name" value="CBS-domain"/>
    <property type="match status" value="1"/>
</dbReference>
<feature type="domain" description="CBS" evidence="3">
    <location>
        <begin position="145"/>
        <end position="207"/>
    </location>
</feature>
<dbReference type="Proteomes" id="UP000315215">
    <property type="component" value="Chromosome"/>
</dbReference>
<dbReference type="InterPro" id="IPR016842">
    <property type="entry name" value="UCP026546_HTH-CBS"/>
</dbReference>
<evidence type="ECO:0000313" key="4">
    <source>
        <dbReference type="EMBL" id="QDP40636.1"/>
    </source>
</evidence>
<proteinExistence type="predicted"/>
<name>A0A516KH00_9BACI</name>
<accession>A0A516KH00</accession>
<dbReference type="InterPro" id="IPR036390">
    <property type="entry name" value="WH_DNA-bd_sf"/>
</dbReference>
<dbReference type="RefSeq" id="WP_143894393.1">
    <property type="nucleotide sequence ID" value="NZ_CP041666.1"/>
</dbReference>
<dbReference type="SUPFAM" id="SSF46785">
    <property type="entry name" value="Winged helix' DNA-binding domain"/>
    <property type="match status" value="1"/>
</dbReference>
<dbReference type="Pfam" id="PF08279">
    <property type="entry name" value="HTH_11"/>
    <property type="match status" value="1"/>
</dbReference>
<keyword evidence="1" id="KW-0677">Repeat</keyword>
<dbReference type="OrthoDB" id="9793615at2"/>
<gene>
    <name evidence="4" type="ORF">FN924_10840</name>
</gene>
<protein>
    <submittedName>
        <fullName evidence="4">Helix-turn-helix transcriptional regulator</fullName>
    </submittedName>
</protein>
<evidence type="ECO:0000259" key="3">
    <source>
        <dbReference type="PROSITE" id="PS51371"/>
    </source>
</evidence>
<organism evidence="4 5">
    <name type="scientific">Radiobacillus deserti</name>
    <dbReference type="NCBI Taxonomy" id="2594883"/>
    <lineage>
        <taxon>Bacteria</taxon>
        <taxon>Bacillati</taxon>
        <taxon>Bacillota</taxon>
        <taxon>Bacilli</taxon>
        <taxon>Bacillales</taxon>
        <taxon>Bacillaceae</taxon>
        <taxon>Radiobacillus</taxon>
    </lineage>
</organism>
<keyword evidence="5" id="KW-1185">Reference proteome</keyword>
<feature type="domain" description="CBS" evidence="3">
    <location>
        <begin position="80"/>
        <end position="136"/>
    </location>
</feature>
<dbReference type="PANTHER" id="PTHR48108:SF32">
    <property type="entry name" value="TRANSCRIPTIONAL REPRESSOR CCPN"/>
    <property type="match status" value="1"/>
</dbReference>
<sequence length="207" mass="23191">MELSNRQEQILTIVKEQGPISGEQIATTLNLSRATLRPDLSLLTMAGFLEAKPKVGYFYTKKKQSDMIEESLNRFLVRDYQSKPVVVKENETVYDAIGKMFLEDIGTLFVEDEKGQLAGVLSRKDLLRASMGNQDLNNIPVHIIMTRMPNLSVCTPEDSLLSAANTMMEKQVDGLAVVERREDSLKVIGRITKTNVIKAFVGIVKQE</sequence>
<dbReference type="InterPro" id="IPR046342">
    <property type="entry name" value="CBS_dom_sf"/>
</dbReference>
<dbReference type="PIRSF" id="PIRSF026546">
    <property type="entry name" value="UCP026546_CBS_YqzB"/>
    <property type="match status" value="1"/>
</dbReference>
<dbReference type="InterPro" id="IPR000644">
    <property type="entry name" value="CBS_dom"/>
</dbReference>
<dbReference type="InterPro" id="IPR013196">
    <property type="entry name" value="HTH_11"/>
</dbReference>
<dbReference type="InterPro" id="IPR051462">
    <property type="entry name" value="CBS_domain-containing"/>
</dbReference>
<dbReference type="PANTHER" id="PTHR48108">
    <property type="entry name" value="CBS DOMAIN-CONTAINING PROTEIN CBSX2, CHLOROPLASTIC"/>
    <property type="match status" value="1"/>
</dbReference>
<dbReference type="CDD" id="cd04617">
    <property type="entry name" value="CBS_pair_CcpN"/>
    <property type="match status" value="1"/>
</dbReference>
<dbReference type="SMART" id="SM00116">
    <property type="entry name" value="CBS"/>
    <property type="match status" value="2"/>
</dbReference>